<evidence type="ECO:0000256" key="8">
    <source>
        <dbReference type="SAM" id="SignalP"/>
    </source>
</evidence>
<dbReference type="SUPFAM" id="SSF55874">
    <property type="entry name" value="ATPase domain of HSP90 chaperone/DNA topoisomerase II/histidine kinase"/>
    <property type="match status" value="1"/>
</dbReference>
<name>A0ABV8DJX1_9BURK</name>
<evidence type="ECO:0000256" key="6">
    <source>
        <dbReference type="SAM" id="Coils"/>
    </source>
</evidence>
<comment type="catalytic activity">
    <reaction evidence="1">
        <text>ATP + protein L-histidine = ADP + protein N-phospho-L-histidine.</text>
        <dbReference type="EC" id="2.7.13.3"/>
    </reaction>
</comment>
<dbReference type="Gene3D" id="1.20.5.1930">
    <property type="match status" value="1"/>
</dbReference>
<feature type="coiled-coil region" evidence="6">
    <location>
        <begin position="434"/>
        <end position="464"/>
    </location>
</feature>
<comment type="caution">
    <text evidence="9">The sequence shown here is derived from an EMBL/GenBank/DDBJ whole genome shotgun (WGS) entry which is preliminary data.</text>
</comment>
<keyword evidence="10" id="KW-1185">Reference proteome</keyword>
<dbReference type="Gene3D" id="3.30.565.10">
    <property type="entry name" value="Histidine kinase-like ATPase, C-terminal domain"/>
    <property type="match status" value="1"/>
</dbReference>
<evidence type="ECO:0000313" key="9">
    <source>
        <dbReference type="EMBL" id="MFC3938866.1"/>
    </source>
</evidence>
<evidence type="ECO:0000256" key="3">
    <source>
        <dbReference type="ARBA" id="ARBA00022679"/>
    </source>
</evidence>
<protein>
    <recommendedName>
        <fullName evidence="2">histidine kinase</fullName>
        <ecNumber evidence="2">2.7.13.3</ecNumber>
    </recommendedName>
</protein>
<dbReference type="PANTHER" id="PTHR24421">
    <property type="entry name" value="NITRATE/NITRITE SENSOR PROTEIN NARX-RELATED"/>
    <property type="match status" value="1"/>
</dbReference>
<feature type="chain" id="PRO_5046438186" description="histidine kinase" evidence="8">
    <location>
        <begin position="36"/>
        <end position="664"/>
    </location>
</feature>
<dbReference type="EMBL" id="JBHSAJ010000187">
    <property type="protein sequence ID" value="MFC3938866.1"/>
    <property type="molecule type" value="Genomic_DNA"/>
</dbReference>
<keyword evidence="4 9" id="KW-0418">Kinase</keyword>
<keyword evidence="6" id="KW-0175">Coiled coil</keyword>
<keyword evidence="5" id="KW-0902">Two-component regulatory system</keyword>
<evidence type="ECO:0000256" key="1">
    <source>
        <dbReference type="ARBA" id="ARBA00000085"/>
    </source>
</evidence>
<dbReference type="InterPro" id="IPR036890">
    <property type="entry name" value="HATPase_C_sf"/>
</dbReference>
<evidence type="ECO:0000256" key="2">
    <source>
        <dbReference type="ARBA" id="ARBA00012438"/>
    </source>
</evidence>
<keyword evidence="7" id="KW-0812">Transmembrane</keyword>
<organism evidence="9 10">
    <name type="scientific">Acidovorax facilis</name>
    <dbReference type="NCBI Taxonomy" id="12917"/>
    <lineage>
        <taxon>Bacteria</taxon>
        <taxon>Pseudomonadati</taxon>
        <taxon>Pseudomonadota</taxon>
        <taxon>Betaproteobacteria</taxon>
        <taxon>Burkholderiales</taxon>
        <taxon>Comamonadaceae</taxon>
        <taxon>Acidovorax</taxon>
    </lineage>
</organism>
<feature type="transmembrane region" description="Helical" evidence="7">
    <location>
        <begin position="216"/>
        <end position="235"/>
    </location>
</feature>
<feature type="transmembrane region" description="Helical" evidence="7">
    <location>
        <begin position="247"/>
        <end position="267"/>
    </location>
</feature>
<feature type="transmembrane region" description="Helical" evidence="7">
    <location>
        <begin position="398"/>
        <end position="416"/>
    </location>
</feature>
<keyword evidence="7" id="KW-1133">Transmembrane helix</keyword>
<feature type="transmembrane region" description="Helical" evidence="7">
    <location>
        <begin position="368"/>
        <end position="386"/>
    </location>
</feature>
<feature type="transmembrane region" description="Helical" evidence="7">
    <location>
        <begin position="279"/>
        <end position="299"/>
    </location>
</feature>
<feature type="transmembrane region" description="Helical" evidence="7">
    <location>
        <begin position="311"/>
        <end position="329"/>
    </location>
</feature>
<accession>A0ABV8DJX1</accession>
<evidence type="ECO:0000313" key="10">
    <source>
        <dbReference type="Proteomes" id="UP001595693"/>
    </source>
</evidence>
<keyword evidence="8" id="KW-0732">Signal</keyword>
<dbReference type="InterPro" id="IPR050482">
    <property type="entry name" value="Sensor_HK_TwoCompSys"/>
</dbReference>
<dbReference type="PANTHER" id="PTHR24421:SF10">
    <property type="entry name" value="NITRATE_NITRITE SENSOR PROTEIN NARQ"/>
    <property type="match status" value="1"/>
</dbReference>
<proteinExistence type="predicted"/>
<reference evidence="10" key="1">
    <citation type="journal article" date="2019" name="Int. J. Syst. Evol. Microbiol.">
        <title>The Global Catalogue of Microorganisms (GCM) 10K type strain sequencing project: providing services to taxonomists for standard genome sequencing and annotation.</title>
        <authorList>
            <consortium name="The Broad Institute Genomics Platform"/>
            <consortium name="The Broad Institute Genome Sequencing Center for Infectious Disease"/>
            <person name="Wu L."/>
            <person name="Ma J."/>
        </authorList>
    </citation>
    <scope>NUCLEOTIDE SEQUENCE [LARGE SCALE GENOMIC DNA]</scope>
    <source>
        <strain evidence="10">CCUG 2113</strain>
    </source>
</reference>
<evidence type="ECO:0000256" key="5">
    <source>
        <dbReference type="ARBA" id="ARBA00023012"/>
    </source>
</evidence>
<evidence type="ECO:0000256" key="7">
    <source>
        <dbReference type="SAM" id="Phobius"/>
    </source>
</evidence>
<feature type="signal peptide" evidence="8">
    <location>
        <begin position="1"/>
        <end position="35"/>
    </location>
</feature>
<gene>
    <name evidence="9" type="ORF">ACFOW3_30020</name>
</gene>
<dbReference type="EC" id="2.7.13.3" evidence="2"/>
<keyword evidence="3" id="KW-0808">Transferase</keyword>
<keyword evidence="7" id="KW-0472">Membrane</keyword>
<feature type="transmembrane region" description="Helical" evidence="7">
    <location>
        <begin position="335"/>
        <end position="356"/>
    </location>
</feature>
<dbReference type="RefSeq" id="WP_055397488.1">
    <property type="nucleotide sequence ID" value="NZ_JAMXAX010000002.1"/>
</dbReference>
<dbReference type="Proteomes" id="UP001595693">
    <property type="component" value="Unassembled WGS sequence"/>
</dbReference>
<dbReference type="GO" id="GO:0016301">
    <property type="term" value="F:kinase activity"/>
    <property type="evidence" value="ECO:0007669"/>
    <property type="project" value="UniProtKB-KW"/>
</dbReference>
<sequence length="664" mass="73230">MRPTEAARRVLRRWRLLAMPLVLLLVMMLVPCTHAAEAVHLLQAETWSSPSGDWAPPPSLHASGDAVLDAATPWAAVALPHARPRSTASSAEQASAPPEVQWYRLRVPANALPHGTPQGMRLYIPRWQTVGTVAVYANGRLAWQTRGSRVWNGFNRPVWLDLKCLDQAGAAPQLHVRMASLPGVGGALSSVWAGPAEALRPAWRLRELLQTGLVTYLRGAYLVLGVLALMVWLMRRARGHGEGREEAGYLLFFLLSVAHLLATLFYLVDEEGLAVPDAWFSWLTLVGSLGSSVCSFLLLRQMQGWHRPRLARALMAYCWLVAAAALPLWGLRHEAMLPLLRLALFPPGVVVLYVAARGAWTHRTGANVLLCGAVALSFPMAFHDLAMQRYLISIEHIYLTPYAYMGVLTMFLWVAFTRYQRALGAAELANAVQAERLAAQEQQLRETHERLRAAEREQTLLQERQRLMREMHDGVGSSLMSALRLVENEPAARLDVAPVLRECIDDLKLSIDSLEPVDADLLALLARLRFRLGPRLEGAGLALRWQVDDVPPLPWLDSQSALHVLRILQEVLTNILKHSGAMEITLGTAESVRGGVPGVQVCVQDNGTPFTAPPPDALPPARRGLANVRSRALALGAQCSWDTWGALGEDCGSRFTLWLPLHKP</sequence>
<evidence type="ECO:0000256" key="4">
    <source>
        <dbReference type="ARBA" id="ARBA00022777"/>
    </source>
</evidence>